<proteinExistence type="predicted"/>
<dbReference type="PANTHER" id="PTHR37540:SF5">
    <property type="entry name" value="TRANSCRIPTION FACTOR DOMAIN-CONTAINING PROTEIN"/>
    <property type="match status" value="1"/>
</dbReference>
<comment type="caution">
    <text evidence="1">The sequence shown here is derived from an EMBL/GenBank/DDBJ whole genome shotgun (WGS) entry which is preliminary data.</text>
</comment>
<dbReference type="Proteomes" id="UP000308133">
    <property type="component" value="Unassembled WGS sequence"/>
</dbReference>
<evidence type="ECO:0000313" key="1">
    <source>
        <dbReference type="EMBL" id="TKX22537.1"/>
    </source>
</evidence>
<name>A0A4U7B565_9PEZI</name>
<evidence type="ECO:0000313" key="2">
    <source>
        <dbReference type="Proteomes" id="UP000308133"/>
    </source>
</evidence>
<protein>
    <submittedName>
        <fullName evidence="1">Uncharacterized protein</fullName>
    </submittedName>
</protein>
<sequence length="383" mass="42403">MGTRMEPSDFAFVVATHPAHFKNKENERIIRSKVMHDYLHRASKDSGSTDRRITRRRPFVDRRFVKNPRIKGLTSSIAITPDSPTEEDVCSEMELSKVAKGPTGLPEDHMTVFDPIITPSIAQTDLATIATSMQRLAIADDITACASHVRPLIAKMHYTGLAGKMPFLMTLPLAFFGDCESNGVNLVFLKIISAAYFGCHGCSEKWIPLVIHSHEAFLSCLCIIAPFADLSVMGSKQSTKIRAPEWRQTLAIMSVVPRVISNRISNAPGICDDQIIVSIAQLLYSQLASPSDQCIESHQRALDQLVRTRGGLPALGGNGVIAEVLVITEFEVAILKNKTTNKRCRDWMLVHHSEMDDAKPTILEGPLYSHSPNMLHLAKDKFC</sequence>
<dbReference type="PANTHER" id="PTHR37540">
    <property type="entry name" value="TRANSCRIPTION FACTOR (ACR-2), PUTATIVE-RELATED-RELATED"/>
    <property type="match status" value="1"/>
</dbReference>
<accession>A0A4U7B565</accession>
<reference evidence="1 2" key="1">
    <citation type="submission" date="2018-02" db="EMBL/GenBank/DDBJ databases">
        <title>Draft genome sequences of Elsinoe sp., causing black scab on jojoba.</title>
        <authorList>
            <person name="Stodart B."/>
            <person name="Jeffress S."/>
            <person name="Ash G."/>
            <person name="Arun Chinnappa K."/>
        </authorList>
    </citation>
    <scope>NUCLEOTIDE SEQUENCE [LARGE SCALE GENOMIC DNA]</scope>
    <source>
        <strain evidence="1 2">Hillstone_2</strain>
    </source>
</reference>
<gene>
    <name evidence="1" type="ORF">C1H76_5320</name>
</gene>
<dbReference type="EMBL" id="PTQR01000066">
    <property type="protein sequence ID" value="TKX22537.1"/>
    <property type="molecule type" value="Genomic_DNA"/>
</dbReference>
<dbReference type="AlphaFoldDB" id="A0A4U7B565"/>
<organism evidence="1 2">
    <name type="scientific">Elsinoe australis</name>
    <dbReference type="NCBI Taxonomy" id="40998"/>
    <lineage>
        <taxon>Eukaryota</taxon>
        <taxon>Fungi</taxon>
        <taxon>Dikarya</taxon>
        <taxon>Ascomycota</taxon>
        <taxon>Pezizomycotina</taxon>
        <taxon>Dothideomycetes</taxon>
        <taxon>Dothideomycetidae</taxon>
        <taxon>Myriangiales</taxon>
        <taxon>Elsinoaceae</taxon>
        <taxon>Elsinoe</taxon>
    </lineage>
</organism>